<dbReference type="Pfam" id="PF02057">
    <property type="entry name" value="Glyco_hydro_59"/>
    <property type="match status" value="1"/>
</dbReference>
<evidence type="ECO:0000256" key="5">
    <source>
        <dbReference type="ARBA" id="ARBA00022919"/>
    </source>
</evidence>
<dbReference type="PRINTS" id="PR00850">
    <property type="entry name" value="GLHYDRLASE59"/>
</dbReference>
<keyword evidence="4" id="KW-0378">Hydrolase</keyword>
<evidence type="ECO:0000259" key="15">
    <source>
        <dbReference type="Pfam" id="PF21708"/>
    </source>
</evidence>
<evidence type="ECO:0000256" key="6">
    <source>
        <dbReference type="ARBA" id="ARBA00022963"/>
    </source>
</evidence>
<gene>
    <name evidence="16" type="ORF">CUNI_LOCUS19523</name>
</gene>
<evidence type="ECO:0000256" key="12">
    <source>
        <dbReference type="PIRSR" id="PIRSR601286-50"/>
    </source>
</evidence>
<proteinExistence type="inferred from homology"/>
<evidence type="ECO:0000313" key="17">
    <source>
        <dbReference type="Proteomes" id="UP000678393"/>
    </source>
</evidence>
<evidence type="ECO:0000256" key="10">
    <source>
        <dbReference type="ARBA" id="ARBA00023295"/>
    </source>
</evidence>
<dbReference type="InterPro" id="IPR017853">
    <property type="entry name" value="GH"/>
</dbReference>
<keyword evidence="3" id="KW-0732">Signal</keyword>
<evidence type="ECO:0000256" key="11">
    <source>
        <dbReference type="ARBA" id="ARBA00033098"/>
    </source>
</evidence>
<accession>A0A8S4A200</accession>
<evidence type="ECO:0000256" key="1">
    <source>
        <dbReference type="ARBA" id="ARBA00005637"/>
    </source>
</evidence>
<dbReference type="EMBL" id="CAJHNH020006667">
    <property type="protein sequence ID" value="CAG5133965.1"/>
    <property type="molecule type" value="Genomic_DNA"/>
</dbReference>
<dbReference type="GO" id="GO:0005764">
    <property type="term" value="C:lysosome"/>
    <property type="evidence" value="ECO:0007669"/>
    <property type="project" value="TreeGrafter"/>
</dbReference>
<dbReference type="Gene3D" id="2.60.120.560">
    <property type="entry name" value="Exo-inulinase, domain 1"/>
    <property type="match status" value="1"/>
</dbReference>
<dbReference type="Gene3D" id="3.20.20.80">
    <property type="entry name" value="Glycosidases"/>
    <property type="match status" value="1"/>
</dbReference>
<dbReference type="Proteomes" id="UP000678393">
    <property type="component" value="Unassembled WGS sequence"/>
</dbReference>
<dbReference type="AlphaFoldDB" id="A0A8S4A200"/>
<protein>
    <recommendedName>
        <fullName evidence="2">galactosylceramidase</fullName>
        <ecNumber evidence="2">3.2.1.46</ecNumber>
    </recommendedName>
    <alternativeName>
        <fullName evidence="11">Galactosylceramidase</fullName>
    </alternativeName>
</protein>
<feature type="active site" description="Proton donor/acceptor" evidence="12">
    <location>
        <position position="133"/>
    </location>
</feature>
<dbReference type="EC" id="3.2.1.46" evidence="2"/>
<evidence type="ECO:0000259" key="13">
    <source>
        <dbReference type="Pfam" id="PF02057"/>
    </source>
</evidence>
<dbReference type="InterPro" id="IPR035394">
    <property type="entry name" value="Glyco_hydro_59_dom"/>
</dbReference>
<dbReference type="SUPFAM" id="SSF51445">
    <property type="entry name" value="(Trans)glycosidases"/>
    <property type="match status" value="1"/>
</dbReference>
<feature type="domain" description="Glycosyl hydrolase family 59 C-terminal lectin" evidence="15">
    <location>
        <begin position="445"/>
        <end position="616"/>
    </location>
</feature>
<dbReference type="PANTHER" id="PTHR15172">
    <property type="entry name" value="GALACTOCEREBROSIDASE"/>
    <property type="match status" value="1"/>
</dbReference>
<dbReference type="OrthoDB" id="440760at2759"/>
<evidence type="ECO:0000256" key="9">
    <source>
        <dbReference type="ARBA" id="ARBA00023180"/>
    </source>
</evidence>
<dbReference type="InterPro" id="IPR001286">
    <property type="entry name" value="Glyco_hydro_59"/>
</dbReference>
<keyword evidence="7" id="KW-0443">Lipid metabolism</keyword>
<comment type="similarity">
    <text evidence="1">Belongs to the glycosyl hydrolase 59 family.</text>
</comment>
<keyword evidence="5" id="KW-0746">Sphingolipid metabolism</keyword>
<dbReference type="PANTHER" id="PTHR15172:SF1">
    <property type="entry name" value="GALACTOCEREBROSIDASE"/>
    <property type="match status" value="1"/>
</dbReference>
<dbReference type="InterPro" id="IPR013785">
    <property type="entry name" value="Aldolase_TIM"/>
</dbReference>
<dbReference type="Pfam" id="PF21708">
    <property type="entry name" value="Glyco_hydro_59_C"/>
    <property type="match status" value="1"/>
</dbReference>
<name>A0A8S4A200_9EUPU</name>
<evidence type="ECO:0000256" key="3">
    <source>
        <dbReference type="ARBA" id="ARBA00022729"/>
    </source>
</evidence>
<evidence type="ECO:0000256" key="2">
    <source>
        <dbReference type="ARBA" id="ARBA00012657"/>
    </source>
</evidence>
<dbReference type="Gene3D" id="3.20.20.70">
    <property type="entry name" value="Aldolase class I"/>
    <property type="match status" value="1"/>
</dbReference>
<evidence type="ECO:0000256" key="8">
    <source>
        <dbReference type="ARBA" id="ARBA00023157"/>
    </source>
</evidence>
<keyword evidence="8" id="KW-1015">Disulfide bond</keyword>
<feature type="domain" description="Glycosyl hydrolase family 59 central" evidence="14">
    <location>
        <begin position="293"/>
        <end position="409"/>
    </location>
</feature>
<evidence type="ECO:0000313" key="16">
    <source>
        <dbReference type="EMBL" id="CAG5133965.1"/>
    </source>
</evidence>
<keyword evidence="9" id="KW-0325">Glycoprotein</keyword>
<keyword evidence="17" id="KW-1185">Reference proteome</keyword>
<dbReference type="GO" id="GO:0004336">
    <property type="term" value="F:galactosylceramidase activity"/>
    <property type="evidence" value="ECO:0007669"/>
    <property type="project" value="UniProtKB-EC"/>
</dbReference>
<reference evidence="16" key="1">
    <citation type="submission" date="2021-04" db="EMBL/GenBank/DDBJ databases">
        <authorList>
            <consortium name="Molecular Ecology Group"/>
        </authorList>
    </citation>
    <scope>NUCLEOTIDE SEQUENCE</scope>
</reference>
<keyword evidence="6" id="KW-0442">Lipid degradation</keyword>
<dbReference type="FunFam" id="3.20.20.80:FF:000026">
    <property type="entry name" value="galactocerebrosidase precursor"/>
    <property type="match status" value="1"/>
</dbReference>
<dbReference type="Pfam" id="PF17387">
    <property type="entry name" value="Glyco_hydro_59M"/>
    <property type="match status" value="1"/>
</dbReference>
<evidence type="ECO:0000256" key="4">
    <source>
        <dbReference type="ARBA" id="ARBA00022801"/>
    </source>
</evidence>
<dbReference type="GO" id="GO:0016020">
    <property type="term" value="C:membrane"/>
    <property type="evidence" value="ECO:0007669"/>
    <property type="project" value="GOC"/>
</dbReference>
<feature type="non-terminal residue" evidence="16">
    <location>
        <position position="644"/>
    </location>
</feature>
<organism evidence="16 17">
    <name type="scientific">Candidula unifasciata</name>
    <dbReference type="NCBI Taxonomy" id="100452"/>
    <lineage>
        <taxon>Eukaryota</taxon>
        <taxon>Metazoa</taxon>
        <taxon>Spiralia</taxon>
        <taxon>Lophotrochozoa</taxon>
        <taxon>Mollusca</taxon>
        <taxon>Gastropoda</taxon>
        <taxon>Heterobranchia</taxon>
        <taxon>Euthyneura</taxon>
        <taxon>Panpulmonata</taxon>
        <taxon>Eupulmonata</taxon>
        <taxon>Stylommatophora</taxon>
        <taxon>Helicina</taxon>
        <taxon>Helicoidea</taxon>
        <taxon>Geomitridae</taxon>
        <taxon>Candidula</taxon>
    </lineage>
</organism>
<keyword evidence="10" id="KW-0326">Glycosidase</keyword>
<feature type="domain" description="Glycosyl hydrolase family 59 catalytic" evidence="13">
    <location>
        <begin position="1"/>
        <end position="283"/>
    </location>
</feature>
<dbReference type="InterPro" id="IPR049161">
    <property type="entry name" value="GH59_cat"/>
</dbReference>
<dbReference type="InterPro" id="IPR049162">
    <property type="entry name" value="GH59_C"/>
</dbReference>
<evidence type="ECO:0000256" key="7">
    <source>
        <dbReference type="ARBA" id="ARBA00023098"/>
    </source>
</evidence>
<sequence>ASTKLLASYPKQLQEQILDYLFLPNFGASLQILKVEIGGDVQSTDGSEASHMHTAWEENYSRGYEWWLMVEAKKRNPDIKLYALAWGFPGWISPDKSNPYKNSSVLADYIVKWIAGARTYYSLEIDFIGIWNERDYNIGYIKTLRDVLDQRGFSNVLIIASDNGWGIASDVLKDPELASDVYAIGAHYPDTYSSTAAQKTGHLLWASEDYSTYNDEVGAGCWARTLNQNYVNGLMTATISWSLIASYYEGLPFYRDGLMTAAEPWSGHYVVNSPIWVSAHTTQFTSFGWKYLQHGSGVGKLPQGGSYVGLVNPTVGDLTIIIETMTHAHSHCVYSRIPAYTVLPQNITIVLGGRFASVSKLYVWYSQLSFNSTLDSMFVNKGAVEVVNGSVQLSLGLDEMYTLTTVSTGLKGSYPPPPESRPFPLPYSDDFEGYSLHQEPSNLAQQLGSFEVLQSGHNQFLRQMALSTPITWCGEDKMDKTLNIIGNSTWQDILIEVDFEFPVVNATTGVFVAARVNQAQCSKDAASGIYLFVTPEYNFILASNIARTAVITTGTLPHGGGWHRLSLFVQNQTAYLAYDEQPLVIVAGIPKTPLSGFVGIGTDNYGLADFDNLHIAGNEDGIKQMKKYFNQPLPRPLYFRPEHQ</sequence>
<comment type="caution">
    <text evidence="16">The sequence shown here is derived from an EMBL/GenBank/DDBJ whole genome shotgun (WGS) entry which is preliminary data.</text>
</comment>
<feature type="active site" description="Nucleophile" evidence="12">
    <location>
        <position position="208"/>
    </location>
</feature>
<evidence type="ECO:0000259" key="14">
    <source>
        <dbReference type="Pfam" id="PF17387"/>
    </source>
</evidence>
<dbReference type="GO" id="GO:0006683">
    <property type="term" value="P:galactosylceramide catabolic process"/>
    <property type="evidence" value="ECO:0007669"/>
    <property type="project" value="InterPro"/>
</dbReference>